<dbReference type="RefSeq" id="WP_061000337.1">
    <property type="nucleotide sequence ID" value="NZ_LNQZ01000032.1"/>
</dbReference>
<evidence type="ECO:0000313" key="3">
    <source>
        <dbReference type="Proteomes" id="UP000241858"/>
    </source>
</evidence>
<dbReference type="Pfam" id="PF13391">
    <property type="entry name" value="HNH_2"/>
    <property type="match status" value="1"/>
</dbReference>
<dbReference type="GO" id="GO:0004519">
    <property type="term" value="F:endonuclease activity"/>
    <property type="evidence" value="ECO:0007669"/>
    <property type="project" value="UniProtKB-KW"/>
</dbReference>
<sequence length="237" mass="26945">MALNKSDFLLNIWSFTDSGEKVFPYKGERGKKKGLFSVNFTNDTNNFEGLTEEELVNAIESGKFRDRGTVRMLPLDYKPGAERNAFAPKYFDGVDITCYPIKPKVKSDYNNIFIDENILRSIKSRRGQSAFRNLLLEHFDYTCCISGSKVIQVLEAAHIYPHADETNYTINNGLLLRSDIHTLFDLGLIKITELGVVKVLNSLNGTEYEQFNGIVAIENVSEEMICNLHRRLDLSKS</sequence>
<keyword evidence="2" id="KW-0255">Endonuclease</keyword>
<feature type="domain" description="HNH nuclease" evidence="1">
    <location>
        <begin position="143"/>
        <end position="191"/>
    </location>
</feature>
<accession>A0A2T3HT48</accession>
<dbReference type="Proteomes" id="UP000241858">
    <property type="component" value="Unassembled WGS sequence"/>
</dbReference>
<evidence type="ECO:0000259" key="1">
    <source>
        <dbReference type="Pfam" id="PF13391"/>
    </source>
</evidence>
<gene>
    <name evidence="2" type="ORF">C0W81_18810</name>
</gene>
<organism evidence="2 3">
    <name type="scientific">Photobacterium aquimaris</name>
    <dbReference type="NCBI Taxonomy" id="512643"/>
    <lineage>
        <taxon>Bacteria</taxon>
        <taxon>Pseudomonadati</taxon>
        <taxon>Pseudomonadota</taxon>
        <taxon>Gammaproteobacteria</taxon>
        <taxon>Vibrionales</taxon>
        <taxon>Vibrionaceae</taxon>
        <taxon>Photobacterium</taxon>
    </lineage>
</organism>
<evidence type="ECO:0000313" key="2">
    <source>
        <dbReference type="EMBL" id="PST97834.1"/>
    </source>
</evidence>
<dbReference type="InterPro" id="IPR003615">
    <property type="entry name" value="HNH_nuc"/>
</dbReference>
<protein>
    <submittedName>
        <fullName evidence="2">HNH endonuclease</fullName>
    </submittedName>
</protein>
<reference evidence="2 3" key="1">
    <citation type="submission" date="2018-03" db="EMBL/GenBank/DDBJ databases">
        <title>Whole genome sequencing of Histamine producing bacteria.</title>
        <authorList>
            <person name="Butler K."/>
        </authorList>
    </citation>
    <scope>NUCLEOTIDE SEQUENCE [LARGE SCALE GENOMIC DNA]</scope>
    <source>
        <strain evidence="2 3">DSM 23343</strain>
    </source>
</reference>
<dbReference type="AlphaFoldDB" id="A0A2T3HT48"/>
<name>A0A2T3HT48_9GAMM</name>
<keyword evidence="2" id="KW-0378">Hydrolase</keyword>
<proteinExistence type="predicted"/>
<keyword evidence="2" id="KW-0540">Nuclease</keyword>
<dbReference type="OrthoDB" id="529575at2"/>
<comment type="caution">
    <text evidence="2">The sequence shown here is derived from an EMBL/GenBank/DDBJ whole genome shotgun (WGS) entry which is preliminary data.</text>
</comment>
<dbReference type="EMBL" id="PYLY01000058">
    <property type="protein sequence ID" value="PST97834.1"/>
    <property type="molecule type" value="Genomic_DNA"/>
</dbReference>